<sequence>MGDRKARLAALAAKAGRTKQKQGDEDESNISNETANDSSSQERKTISFRNYAPRDASMDIDKNSSNGDDDNQGEGDESAAKKRRLEETSSGTKTTSLAEALAEAQNDIVKGPGATEEGVNVMAPKKVNWDLKRGIESKLAKLERRTQRALVELLKERLDKEADEVDEEEPSELD</sequence>
<dbReference type="PANTHER" id="PTHR31551">
    <property type="entry name" value="PRE-MRNA-SPLICING FACTOR CWF18"/>
    <property type="match status" value="1"/>
</dbReference>
<gene>
    <name evidence="3" type="ORF">CYCCA115_LOCUS789</name>
</gene>
<evidence type="ECO:0008006" key="5">
    <source>
        <dbReference type="Google" id="ProtNLM"/>
    </source>
</evidence>
<keyword evidence="4" id="KW-1185">Reference proteome</keyword>
<reference evidence="3" key="1">
    <citation type="submission" date="2023-08" db="EMBL/GenBank/DDBJ databases">
        <authorList>
            <person name="Audoor S."/>
            <person name="Bilcke G."/>
        </authorList>
    </citation>
    <scope>NUCLEOTIDE SEQUENCE</scope>
</reference>
<proteinExistence type="predicted"/>
<dbReference type="EMBL" id="CAKOGP040000001">
    <property type="protein sequence ID" value="CAJ1917661.1"/>
    <property type="molecule type" value="Genomic_DNA"/>
</dbReference>
<feature type="region of interest" description="Disordered" evidence="2">
    <location>
        <begin position="1"/>
        <end position="96"/>
    </location>
</feature>
<keyword evidence="1" id="KW-0175">Coiled coil</keyword>
<evidence type="ECO:0000256" key="1">
    <source>
        <dbReference type="SAM" id="Coils"/>
    </source>
</evidence>
<dbReference type="GO" id="GO:0005684">
    <property type="term" value="C:U2-type spliceosomal complex"/>
    <property type="evidence" value="ECO:0007669"/>
    <property type="project" value="TreeGrafter"/>
</dbReference>
<comment type="caution">
    <text evidence="3">The sequence shown here is derived from an EMBL/GenBank/DDBJ whole genome shotgun (WGS) entry which is preliminary data.</text>
</comment>
<evidence type="ECO:0000313" key="3">
    <source>
        <dbReference type="EMBL" id="CAJ1917661.1"/>
    </source>
</evidence>
<protein>
    <recommendedName>
        <fullName evidence="5">Coiled-coil domain-containing protein 12</fullName>
    </recommendedName>
</protein>
<dbReference type="Pfam" id="PF08315">
    <property type="entry name" value="cwf18"/>
    <property type="match status" value="1"/>
</dbReference>
<dbReference type="GO" id="GO:0071014">
    <property type="term" value="C:post-mRNA release spliceosomal complex"/>
    <property type="evidence" value="ECO:0007669"/>
    <property type="project" value="TreeGrafter"/>
</dbReference>
<evidence type="ECO:0000313" key="4">
    <source>
        <dbReference type="Proteomes" id="UP001295423"/>
    </source>
</evidence>
<feature type="compositionally biased region" description="Basic and acidic residues" evidence="2">
    <location>
        <begin position="78"/>
        <end position="87"/>
    </location>
</feature>
<name>A0AAD2CB43_9STRA</name>
<dbReference type="Proteomes" id="UP001295423">
    <property type="component" value="Unassembled WGS sequence"/>
</dbReference>
<feature type="compositionally biased region" description="Polar residues" evidence="2">
    <location>
        <begin position="29"/>
        <end position="39"/>
    </location>
</feature>
<dbReference type="AlphaFoldDB" id="A0AAD2CB43"/>
<accession>A0AAD2CB43</accession>
<dbReference type="InterPro" id="IPR013169">
    <property type="entry name" value="mRNA_splic_Cwf18-like"/>
</dbReference>
<feature type="coiled-coil region" evidence="1">
    <location>
        <begin position="132"/>
        <end position="168"/>
    </location>
</feature>
<dbReference type="PANTHER" id="PTHR31551:SF1">
    <property type="entry name" value="COILED-COIL DOMAIN-CONTAINING PROTEIN 12"/>
    <property type="match status" value="1"/>
</dbReference>
<organism evidence="3 4">
    <name type="scientific">Cylindrotheca closterium</name>
    <dbReference type="NCBI Taxonomy" id="2856"/>
    <lineage>
        <taxon>Eukaryota</taxon>
        <taxon>Sar</taxon>
        <taxon>Stramenopiles</taxon>
        <taxon>Ochrophyta</taxon>
        <taxon>Bacillariophyta</taxon>
        <taxon>Bacillariophyceae</taxon>
        <taxon>Bacillariophycidae</taxon>
        <taxon>Bacillariales</taxon>
        <taxon>Bacillariaceae</taxon>
        <taxon>Cylindrotheca</taxon>
    </lineage>
</organism>
<feature type="compositionally biased region" description="Acidic residues" evidence="2">
    <location>
        <begin position="67"/>
        <end position="77"/>
    </location>
</feature>
<evidence type="ECO:0000256" key="2">
    <source>
        <dbReference type="SAM" id="MobiDB-lite"/>
    </source>
</evidence>